<proteinExistence type="predicted"/>
<dbReference type="Gene3D" id="4.10.1050.10">
    <property type="entry name" value="At2g23090-like"/>
    <property type="match status" value="1"/>
</dbReference>
<dbReference type="InterPro" id="IPR039713">
    <property type="entry name" value="At2g23090-like"/>
</dbReference>
<protein>
    <recommendedName>
        <fullName evidence="2">At2g23090-like zinc-binding domain-containing protein</fullName>
    </recommendedName>
</protein>
<gene>
    <name evidence="3" type="ORF">THAOC_28449</name>
</gene>
<feature type="compositionally biased region" description="Basic and acidic residues" evidence="1">
    <location>
        <begin position="12"/>
        <end position="30"/>
    </location>
</feature>
<dbReference type="SUPFAM" id="SSF118359">
    <property type="entry name" value="Expressed protein At2g23090/F21P24.15"/>
    <property type="match status" value="1"/>
</dbReference>
<accession>K0RGC7</accession>
<dbReference type="InterPro" id="IPR026939">
    <property type="entry name" value="ZNF706/At2g23090_sf"/>
</dbReference>
<sequence>MGKGSNVQKAQAARERNQKKIGKSDEERRAASAKAAKDGAAFVCKICRQTFMCNAKPSLLYLHVTAKHPDKEPQADTPWDCFDELIGFDKNDPDGLKKEAADKAAKANGPTKPKKKRAETTTLRVFLTLV</sequence>
<dbReference type="Proteomes" id="UP000266841">
    <property type="component" value="Unassembled WGS sequence"/>
</dbReference>
<evidence type="ECO:0000313" key="3">
    <source>
        <dbReference type="EMBL" id="EJK52295.1"/>
    </source>
</evidence>
<dbReference type="PANTHER" id="PTHR33788:SF1">
    <property type="entry name" value="ZINC-BINDING PROTEIN"/>
    <property type="match status" value="1"/>
</dbReference>
<dbReference type="InterPro" id="IPR039438">
    <property type="entry name" value="At2g23090-like_Znf"/>
</dbReference>
<dbReference type="PANTHER" id="PTHR33788">
    <property type="entry name" value="OS07G0114300 PROTEIN"/>
    <property type="match status" value="1"/>
</dbReference>
<dbReference type="EMBL" id="AGNL01040096">
    <property type="protein sequence ID" value="EJK52295.1"/>
    <property type="molecule type" value="Genomic_DNA"/>
</dbReference>
<feature type="domain" description="At2g23090-like zinc-binding" evidence="2">
    <location>
        <begin position="44"/>
        <end position="85"/>
    </location>
</feature>
<evidence type="ECO:0000259" key="2">
    <source>
        <dbReference type="Pfam" id="PF12907"/>
    </source>
</evidence>
<feature type="region of interest" description="Disordered" evidence="1">
    <location>
        <begin position="1"/>
        <end position="38"/>
    </location>
</feature>
<reference evidence="3 4" key="1">
    <citation type="journal article" date="2012" name="Genome Biol.">
        <title>Genome and low-iron response of an oceanic diatom adapted to chronic iron limitation.</title>
        <authorList>
            <person name="Lommer M."/>
            <person name="Specht M."/>
            <person name="Roy A.S."/>
            <person name="Kraemer L."/>
            <person name="Andreson R."/>
            <person name="Gutowska M.A."/>
            <person name="Wolf J."/>
            <person name="Bergner S.V."/>
            <person name="Schilhabel M.B."/>
            <person name="Klostermeier U.C."/>
            <person name="Beiko R.G."/>
            <person name="Rosenstiel P."/>
            <person name="Hippler M."/>
            <person name="Laroche J."/>
        </authorList>
    </citation>
    <scope>NUCLEOTIDE SEQUENCE [LARGE SCALE GENOMIC DNA]</scope>
    <source>
        <strain evidence="3 4">CCMP1005</strain>
    </source>
</reference>
<keyword evidence="4" id="KW-1185">Reference proteome</keyword>
<organism evidence="3 4">
    <name type="scientific">Thalassiosira oceanica</name>
    <name type="common">Marine diatom</name>
    <dbReference type="NCBI Taxonomy" id="159749"/>
    <lineage>
        <taxon>Eukaryota</taxon>
        <taxon>Sar</taxon>
        <taxon>Stramenopiles</taxon>
        <taxon>Ochrophyta</taxon>
        <taxon>Bacillariophyta</taxon>
        <taxon>Coscinodiscophyceae</taxon>
        <taxon>Thalassiosirophycidae</taxon>
        <taxon>Thalassiosirales</taxon>
        <taxon>Thalassiosiraceae</taxon>
        <taxon>Thalassiosira</taxon>
    </lineage>
</organism>
<dbReference type="eggNOG" id="ENOG502RW74">
    <property type="taxonomic scope" value="Eukaryota"/>
</dbReference>
<dbReference type="AlphaFoldDB" id="K0RGC7"/>
<dbReference type="Pfam" id="PF12907">
    <property type="entry name" value="zf-met2"/>
    <property type="match status" value="1"/>
</dbReference>
<feature type="region of interest" description="Disordered" evidence="1">
    <location>
        <begin position="93"/>
        <end position="118"/>
    </location>
</feature>
<comment type="caution">
    <text evidence="3">The sequence shown here is derived from an EMBL/GenBank/DDBJ whole genome shotgun (WGS) entry which is preliminary data.</text>
</comment>
<dbReference type="OrthoDB" id="370932at2759"/>
<dbReference type="OMA" id="SAYICKI"/>
<name>K0RGC7_THAOC</name>
<feature type="compositionally biased region" description="Basic and acidic residues" evidence="1">
    <location>
        <begin position="93"/>
        <end position="105"/>
    </location>
</feature>
<evidence type="ECO:0000313" key="4">
    <source>
        <dbReference type="Proteomes" id="UP000266841"/>
    </source>
</evidence>
<evidence type="ECO:0000256" key="1">
    <source>
        <dbReference type="SAM" id="MobiDB-lite"/>
    </source>
</evidence>